<accession>A0A9C9JZ97</accession>
<dbReference type="EMBL" id="DRIG01000012">
    <property type="protein sequence ID" value="HEC77680.1"/>
    <property type="molecule type" value="Genomic_DNA"/>
</dbReference>
<reference evidence="1" key="1">
    <citation type="journal article" date="2020" name="mSystems">
        <title>Genome- and Community-Level Interaction Insights into Carbon Utilization and Element Cycling Functions of Hydrothermarchaeota in Hydrothermal Sediment.</title>
        <authorList>
            <person name="Zhou Z."/>
            <person name="Liu Y."/>
            <person name="Xu W."/>
            <person name="Pan J."/>
            <person name="Luo Z.H."/>
            <person name="Li M."/>
        </authorList>
    </citation>
    <scope>NUCLEOTIDE SEQUENCE</scope>
    <source>
        <strain evidence="1">HyVt-388</strain>
    </source>
</reference>
<proteinExistence type="predicted"/>
<evidence type="ECO:0000313" key="2">
    <source>
        <dbReference type="Proteomes" id="UP000885826"/>
    </source>
</evidence>
<organism evidence="1 2">
    <name type="scientific">candidate division WOR-3 bacterium</name>
    <dbReference type="NCBI Taxonomy" id="2052148"/>
    <lineage>
        <taxon>Bacteria</taxon>
        <taxon>Bacteria division WOR-3</taxon>
    </lineage>
</organism>
<sequence length="187" mass="21003">MIDSLSDYGDTLAVISYHVGQTYQSTEAREREDFYDTGLATPFVIFNGTYVAWEQNPSNYDSVFTENIEAARTQPPYFNIYVDSAYASPSTGTFDLRIITADTIPEGNVVGFIAVLEDSLPGAYTEFMHVCRALYQFPVTLVYPDTLDTTITFSHSIPPHNLKTVVFIQDLDTKEVMQAQITGFMEE</sequence>
<gene>
    <name evidence="1" type="ORF">ENI34_00880</name>
</gene>
<comment type="caution">
    <text evidence="1">The sequence shown here is derived from an EMBL/GenBank/DDBJ whole genome shotgun (WGS) entry which is preliminary data.</text>
</comment>
<evidence type="ECO:0000313" key="1">
    <source>
        <dbReference type="EMBL" id="HEC77680.1"/>
    </source>
</evidence>
<name>A0A9C9JZ97_UNCW3</name>
<dbReference type="Proteomes" id="UP000885826">
    <property type="component" value="Unassembled WGS sequence"/>
</dbReference>
<dbReference type="AlphaFoldDB" id="A0A9C9JZ97"/>
<protein>
    <submittedName>
        <fullName evidence="1">Uncharacterized protein</fullName>
    </submittedName>
</protein>